<evidence type="ECO:0000256" key="8">
    <source>
        <dbReference type="ARBA" id="ARBA00023125"/>
    </source>
</evidence>
<feature type="domain" description="LexA repressor DNA-binding" evidence="15">
    <location>
        <begin position="2"/>
        <end position="64"/>
    </location>
</feature>
<reference evidence="16 17" key="1">
    <citation type="submission" date="2018-11" db="EMBL/GenBank/DDBJ databases">
        <title>Genome sequencing of Lautropia sp. KCOM 2505 (= ChDC F240).</title>
        <authorList>
            <person name="Kook J.-K."/>
            <person name="Park S.-N."/>
            <person name="Lim Y.K."/>
        </authorList>
    </citation>
    <scope>NUCLEOTIDE SEQUENCE [LARGE SCALE GENOMIC DNA]</scope>
    <source>
        <strain evidence="16 17">KCOM 2505</strain>
    </source>
</reference>
<feature type="active site" description="For autocatalytic cleavage activity" evidence="12">
    <location>
        <position position="184"/>
    </location>
</feature>
<dbReference type="SUPFAM" id="SSF46785">
    <property type="entry name" value="Winged helix' DNA-binding domain"/>
    <property type="match status" value="1"/>
</dbReference>
<evidence type="ECO:0000256" key="11">
    <source>
        <dbReference type="ARBA" id="ARBA00023236"/>
    </source>
</evidence>
<keyword evidence="4 12" id="KW-0227">DNA damage</keyword>
<dbReference type="InterPro" id="IPR006200">
    <property type="entry name" value="LexA"/>
</dbReference>
<dbReference type="CDD" id="cd06529">
    <property type="entry name" value="S24_LexA-like"/>
    <property type="match status" value="1"/>
</dbReference>
<feature type="domain" description="Peptidase S24/S26A/S26B/S26C" evidence="14">
    <location>
        <begin position="142"/>
        <end position="256"/>
    </location>
</feature>
<dbReference type="PANTHER" id="PTHR33516">
    <property type="entry name" value="LEXA REPRESSOR"/>
    <property type="match status" value="1"/>
</dbReference>
<evidence type="ECO:0000256" key="2">
    <source>
        <dbReference type="ARBA" id="ARBA00022491"/>
    </source>
</evidence>
<dbReference type="Pfam" id="PF01726">
    <property type="entry name" value="LexA_DNA_bind"/>
    <property type="match status" value="1"/>
</dbReference>
<dbReference type="AlphaFoldDB" id="A0A3R8LSX8"/>
<dbReference type="Gene3D" id="2.10.109.10">
    <property type="entry name" value="Umud Fragment, subunit A"/>
    <property type="match status" value="1"/>
</dbReference>
<dbReference type="Proteomes" id="UP000270261">
    <property type="component" value="Unassembled WGS sequence"/>
</dbReference>
<proteinExistence type="inferred from homology"/>
<evidence type="ECO:0000256" key="5">
    <source>
        <dbReference type="ARBA" id="ARBA00022801"/>
    </source>
</evidence>
<dbReference type="HAMAP" id="MF_00015">
    <property type="entry name" value="LexA"/>
    <property type="match status" value="1"/>
</dbReference>
<evidence type="ECO:0000256" key="3">
    <source>
        <dbReference type="ARBA" id="ARBA00022705"/>
    </source>
</evidence>
<dbReference type="GO" id="GO:0045892">
    <property type="term" value="P:negative regulation of DNA-templated transcription"/>
    <property type="evidence" value="ECO:0007669"/>
    <property type="project" value="UniProtKB-UniRule"/>
</dbReference>
<comment type="subunit">
    <text evidence="12">Homodimer.</text>
</comment>
<evidence type="ECO:0000259" key="15">
    <source>
        <dbReference type="Pfam" id="PF01726"/>
    </source>
</evidence>
<evidence type="ECO:0000256" key="6">
    <source>
        <dbReference type="ARBA" id="ARBA00022813"/>
    </source>
</evidence>
<dbReference type="GO" id="GO:0006260">
    <property type="term" value="P:DNA replication"/>
    <property type="evidence" value="ECO:0007669"/>
    <property type="project" value="UniProtKB-UniRule"/>
</dbReference>
<evidence type="ECO:0000256" key="13">
    <source>
        <dbReference type="RuleBase" id="RU003991"/>
    </source>
</evidence>
<dbReference type="InterPro" id="IPR039418">
    <property type="entry name" value="LexA-like"/>
</dbReference>
<dbReference type="EMBL" id="RRUE01000001">
    <property type="protein sequence ID" value="RRN45964.1"/>
    <property type="molecule type" value="Genomic_DNA"/>
</dbReference>
<dbReference type="InterPro" id="IPR006199">
    <property type="entry name" value="LexA_DNA-bd_dom"/>
</dbReference>
<comment type="catalytic activity">
    <reaction evidence="12">
        <text>Hydrolysis of Ala-|-Gly bond in repressor LexA.</text>
        <dbReference type="EC" id="3.4.21.88"/>
    </reaction>
</comment>
<dbReference type="Pfam" id="PF00717">
    <property type="entry name" value="Peptidase_S24"/>
    <property type="match status" value="1"/>
</dbReference>
<comment type="caution">
    <text evidence="16">The sequence shown here is derived from an EMBL/GenBank/DDBJ whole genome shotgun (WGS) entry which is preliminary data.</text>
</comment>
<dbReference type="PRINTS" id="PR00726">
    <property type="entry name" value="LEXASERPTASE"/>
</dbReference>
<evidence type="ECO:0000256" key="1">
    <source>
        <dbReference type="ARBA" id="ARBA00007484"/>
    </source>
</evidence>
<dbReference type="GO" id="GO:0004252">
    <property type="term" value="F:serine-type endopeptidase activity"/>
    <property type="evidence" value="ECO:0007669"/>
    <property type="project" value="UniProtKB-UniRule"/>
</dbReference>
<evidence type="ECO:0000256" key="7">
    <source>
        <dbReference type="ARBA" id="ARBA00023015"/>
    </source>
</evidence>
<keyword evidence="10 12" id="KW-0234">DNA repair</keyword>
<organism evidence="16 17">
    <name type="scientific">Lautropia dentalis</name>
    <dbReference type="NCBI Taxonomy" id="2490857"/>
    <lineage>
        <taxon>Bacteria</taxon>
        <taxon>Pseudomonadati</taxon>
        <taxon>Pseudomonadota</taxon>
        <taxon>Betaproteobacteria</taxon>
        <taxon>Burkholderiales</taxon>
        <taxon>Burkholderiaceae</taxon>
        <taxon>Lautropia</taxon>
    </lineage>
</organism>
<feature type="site" description="Cleavage; by autolysis" evidence="12">
    <location>
        <begin position="149"/>
        <end position="150"/>
    </location>
</feature>
<accession>A0A3R8LSX8</accession>
<dbReference type="GO" id="GO:0006281">
    <property type="term" value="P:DNA repair"/>
    <property type="evidence" value="ECO:0007669"/>
    <property type="project" value="UniProtKB-UniRule"/>
</dbReference>
<evidence type="ECO:0000256" key="4">
    <source>
        <dbReference type="ARBA" id="ARBA00022763"/>
    </source>
</evidence>
<dbReference type="InterPro" id="IPR036388">
    <property type="entry name" value="WH-like_DNA-bd_sf"/>
</dbReference>
<dbReference type="Gene3D" id="1.10.10.10">
    <property type="entry name" value="Winged helix-like DNA-binding domain superfamily/Winged helix DNA-binding domain"/>
    <property type="match status" value="1"/>
</dbReference>
<dbReference type="FunFam" id="2.10.109.10:FF:000001">
    <property type="entry name" value="LexA repressor"/>
    <property type="match status" value="1"/>
</dbReference>
<dbReference type="InterPro" id="IPR015927">
    <property type="entry name" value="Peptidase_S24_S26A/B/C"/>
</dbReference>
<comment type="function">
    <text evidence="12">Represses a number of genes involved in the response to DNA damage (SOS response), including recA and lexA. In the presence of single-stranded DNA, RecA interacts with LexA causing an autocatalytic cleavage which disrupts the DNA-binding part of LexA, leading to derepression of the SOS regulon and eventually DNA repair.</text>
</comment>
<dbReference type="PANTHER" id="PTHR33516:SF2">
    <property type="entry name" value="LEXA REPRESSOR-RELATED"/>
    <property type="match status" value="1"/>
</dbReference>
<keyword evidence="2 12" id="KW-0678">Repressor</keyword>
<dbReference type="SUPFAM" id="SSF51306">
    <property type="entry name" value="LexA/Signal peptidase"/>
    <property type="match status" value="1"/>
</dbReference>
<dbReference type="NCBIfam" id="TIGR00498">
    <property type="entry name" value="lexA"/>
    <property type="match status" value="1"/>
</dbReference>
<dbReference type="RefSeq" id="WP_125095390.1">
    <property type="nucleotide sequence ID" value="NZ_RRUE01000001.1"/>
</dbReference>
<dbReference type="GO" id="GO:0006508">
    <property type="term" value="P:proteolysis"/>
    <property type="evidence" value="ECO:0007669"/>
    <property type="project" value="InterPro"/>
</dbReference>
<keyword evidence="17" id="KW-1185">Reference proteome</keyword>
<evidence type="ECO:0000256" key="9">
    <source>
        <dbReference type="ARBA" id="ARBA00023163"/>
    </source>
</evidence>
<keyword evidence="9 12" id="KW-0804">Transcription</keyword>
<dbReference type="GO" id="GO:0009432">
    <property type="term" value="P:SOS response"/>
    <property type="evidence" value="ECO:0007669"/>
    <property type="project" value="UniProtKB-UniRule"/>
</dbReference>
<gene>
    <name evidence="12 16" type="primary">lexA</name>
    <name evidence="16" type="ORF">EHV23_07695</name>
</gene>
<protein>
    <recommendedName>
        <fullName evidence="12">LexA repressor</fullName>
        <ecNumber evidence="12">3.4.21.88</ecNumber>
    </recommendedName>
</protein>
<evidence type="ECO:0000256" key="12">
    <source>
        <dbReference type="HAMAP-Rule" id="MF_00015"/>
    </source>
</evidence>
<dbReference type="InterPro" id="IPR036286">
    <property type="entry name" value="LexA/Signal_pep-like_sf"/>
</dbReference>
<feature type="DNA-binding region" description="H-T-H motif" evidence="12">
    <location>
        <begin position="27"/>
        <end position="47"/>
    </location>
</feature>
<feature type="active site" description="For autocatalytic cleavage activity" evidence="12">
    <location>
        <position position="221"/>
    </location>
</feature>
<keyword evidence="7 12" id="KW-0805">Transcription regulation</keyword>
<name>A0A3R8LSX8_9BURK</name>
<dbReference type="OrthoDB" id="9802364at2"/>
<dbReference type="GO" id="GO:0003677">
    <property type="term" value="F:DNA binding"/>
    <property type="evidence" value="ECO:0007669"/>
    <property type="project" value="UniProtKB-UniRule"/>
</dbReference>
<comment type="similarity">
    <text evidence="1 12 13">Belongs to the peptidase S24 family.</text>
</comment>
<keyword evidence="3 12" id="KW-0235">DNA replication</keyword>
<sequence>MKLTARQQQVLQYLHQHIQTHGLPPTLHELMAAFGWSSPAGAAKHLQALAARGLIGHSAGKARGIRLLPAGLEVLGGGVTFPGKTGIVATAMGAVHSAGAIDAAGSSGSSVRVGLEGASSAGKSAGPPERAVSLLDDVLNLPLVGRVAAGQPILAGARIERHLQVDRWLFRPQPDFLLRVQGDSMIDDGILDGDLVAGKATPEALHGQTVIARVDGGITIKRLWHRDGQLRLLPRNVRHRPIVPDPVEDFAIEGIYCGLLRRPD</sequence>
<keyword evidence="11 12" id="KW-0742">SOS response</keyword>
<keyword evidence="8 12" id="KW-0238">DNA-binding</keyword>
<keyword evidence="6 12" id="KW-0068">Autocatalytic cleavage</keyword>
<keyword evidence="5 12" id="KW-0378">Hydrolase</keyword>
<evidence type="ECO:0000256" key="10">
    <source>
        <dbReference type="ARBA" id="ARBA00023204"/>
    </source>
</evidence>
<dbReference type="InterPro" id="IPR006197">
    <property type="entry name" value="Peptidase_S24_LexA"/>
</dbReference>
<evidence type="ECO:0000259" key="14">
    <source>
        <dbReference type="Pfam" id="PF00717"/>
    </source>
</evidence>
<evidence type="ECO:0000313" key="17">
    <source>
        <dbReference type="Proteomes" id="UP000270261"/>
    </source>
</evidence>
<evidence type="ECO:0000313" key="16">
    <source>
        <dbReference type="EMBL" id="RRN45964.1"/>
    </source>
</evidence>
<dbReference type="EC" id="3.4.21.88" evidence="12"/>
<dbReference type="InterPro" id="IPR050077">
    <property type="entry name" value="LexA_repressor"/>
</dbReference>
<dbReference type="InterPro" id="IPR036390">
    <property type="entry name" value="WH_DNA-bd_sf"/>
</dbReference>